<name>A0A7I7NQL1_9MYCO</name>
<gene>
    <name evidence="1" type="ORF">MLAC_31010</name>
</gene>
<evidence type="ECO:0000313" key="2">
    <source>
        <dbReference type="Proteomes" id="UP000466396"/>
    </source>
</evidence>
<dbReference type="OrthoDB" id="5118179at2"/>
<dbReference type="EMBL" id="AP022581">
    <property type="protein sequence ID" value="BBX97807.1"/>
    <property type="molecule type" value="Genomic_DNA"/>
</dbReference>
<accession>A0A7I7NQL1</accession>
<evidence type="ECO:0000313" key="1">
    <source>
        <dbReference type="EMBL" id="BBX97807.1"/>
    </source>
</evidence>
<reference evidence="1 2" key="1">
    <citation type="journal article" date="2019" name="Emerg. Microbes Infect.">
        <title>Comprehensive subspecies identification of 175 nontuberculous mycobacteria species based on 7547 genomic profiles.</title>
        <authorList>
            <person name="Matsumoto Y."/>
            <person name="Kinjo T."/>
            <person name="Motooka D."/>
            <person name="Nabeya D."/>
            <person name="Jung N."/>
            <person name="Uechi K."/>
            <person name="Horii T."/>
            <person name="Iida T."/>
            <person name="Fujita J."/>
            <person name="Nakamura S."/>
        </authorList>
    </citation>
    <scope>NUCLEOTIDE SEQUENCE [LARGE SCALE GENOMIC DNA]</scope>
    <source>
        <strain evidence="1 2">JCM 15657</strain>
    </source>
</reference>
<dbReference type="Proteomes" id="UP000466396">
    <property type="component" value="Chromosome"/>
</dbReference>
<dbReference type="RefSeq" id="WP_139822371.1">
    <property type="nucleotide sequence ID" value="NZ_AP022581.1"/>
</dbReference>
<keyword evidence="2" id="KW-1185">Reference proteome</keyword>
<organism evidence="1 2">
    <name type="scientific">Mycobacterium lacus</name>
    <dbReference type="NCBI Taxonomy" id="169765"/>
    <lineage>
        <taxon>Bacteria</taxon>
        <taxon>Bacillati</taxon>
        <taxon>Actinomycetota</taxon>
        <taxon>Actinomycetes</taxon>
        <taxon>Mycobacteriales</taxon>
        <taxon>Mycobacteriaceae</taxon>
        <taxon>Mycobacterium</taxon>
    </lineage>
</organism>
<dbReference type="KEGG" id="mlj:MLAC_31010"/>
<dbReference type="AlphaFoldDB" id="A0A7I7NQL1"/>
<sequence length="207" mass="21839">MGTATAMSPGMALAKVPPGRFVHVNDLPGTPAAKSSAVSRAHKAGDLLPIRKGLYYKGAKTRYGMTRPSSEEIAAEVLGAIGVGPCGYSAARALGLTTQVPSQPTLTVAGPVPTSVPGVKVSRRNNMRRRKLRYTEIALLELLRGDWEATVDDGWPALVSAYDNAVRARKIRPAAVSDAIACERSPTARKNFAKLMGETVDSAVGRA</sequence>
<proteinExistence type="predicted"/>
<evidence type="ECO:0008006" key="3">
    <source>
        <dbReference type="Google" id="ProtNLM"/>
    </source>
</evidence>
<protein>
    <recommendedName>
        <fullName evidence="3">AbiEi antitoxin C-terminal domain-containing protein</fullName>
    </recommendedName>
</protein>